<organism evidence="2 3">
    <name type="scientific">Ramlibacter montanisoli</name>
    <dbReference type="NCBI Taxonomy" id="2732512"/>
    <lineage>
        <taxon>Bacteria</taxon>
        <taxon>Pseudomonadati</taxon>
        <taxon>Pseudomonadota</taxon>
        <taxon>Betaproteobacteria</taxon>
        <taxon>Burkholderiales</taxon>
        <taxon>Comamonadaceae</taxon>
        <taxon>Ramlibacter</taxon>
    </lineage>
</organism>
<name>A0A849KK28_9BURK</name>
<gene>
    <name evidence="2" type="ORF">HK415_19330</name>
</gene>
<dbReference type="AlphaFoldDB" id="A0A849KK28"/>
<dbReference type="SUPFAM" id="SSF49777">
    <property type="entry name" value="PEBP-like"/>
    <property type="match status" value="1"/>
</dbReference>
<dbReference type="RefSeq" id="WP_171562090.1">
    <property type="nucleotide sequence ID" value="NZ_JABFCS010000001.1"/>
</dbReference>
<dbReference type="NCBIfam" id="TIGR00481">
    <property type="entry name" value="YbhB/YbcL family Raf kinase inhibitor-like protein"/>
    <property type="match status" value="1"/>
</dbReference>
<dbReference type="EMBL" id="JABFCS010000001">
    <property type="protein sequence ID" value="NNU44851.1"/>
    <property type="molecule type" value="Genomic_DNA"/>
</dbReference>
<dbReference type="PANTHER" id="PTHR30289:SF1">
    <property type="entry name" value="PEBP (PHOSPHATIDYLETHANOLAMINE-BINDING PROTEIN) FAMILY PROTEIN"/>
    <property type="match status" value="1"/>
</dbReference>
<reference evidence="2 3" key="2">
    <citation type="submission" date="2020-06" db="EMBL/GenBank/DDBJ databases">
        <title>Ramlibacter rhizophilus sp. nov., isolated from rhizosphere soil of national flower Mugunghwa from South Korea.</title>
        <authorList>
            <person name="Zheng-Fei Y."/>
            <person name="Huan T."/>
        </authorList>
    </citation>
    <scope>NUCLEOTIDE SEQUENCE [LARGE SCALE GENOMIC DNA]</scope>
    <source>
        <strain evidence="2 3">B156</strain>
    </source>
</reference>
<keyword evidence="1" id="KW-0732">Signal</keyword>
<dbReference type="Proteomes" id="UP000552954">
    <property type="component" value="Unassembled WGS sequence"/>
</dbReference>
<sequence length="188" mass="19688">MTRTLVAAAAIALAAATGAHAAGFKLESPDIKANSNIPKKFEANVFGCGGENKSPALQWSGAPKDTKSYAVTVYDPDAPTGSGWWHWSVINIPANVTELKPDAGNASNANLPQGARQVRIDYGVAAWGGTCPPQGDKPHRYVFTVHALKTDKLDIPPDATAALAGFMINANSIGKASFTAKYGRPKAK</sequence>
<protein>
    <submittedName>
        <fullName evidence="2">YbhB/YbcL family Raf kinase inhibitor-like protein</fullName>
    </submittedName>
</protein>
<dbReference type="Gene3D" id="3.90.280.10">
    <property type="entry name" value="PEBP-like"/>
    <property type="match status" value="1"/>
</dbReference>
<dbReference type="Pfam" id="PF01161">
    <property type="entry name" value="PBP"/>
    <property type="match status" value="1"/>
</dbReference>
<dbReference type="PANTHER" id="PTHR30289">
    <property type="entry name" value="UNCHARACTERIZED PROTEIN YBCL-RELATED"/>
    <property type="match status" value="1"/>
</dbReference>
<evidence type="ECO:0000313" key="3">
    <source>
        <dbReference type="Proteomes" id="UP000552954"/>
    </source>
</evidence>
<dbReference type="CDD" id="cd00865">
    <property type="entry name" value="PEBP_bact_arch"/>
    <property type="match status" value="1"/>
</dbReference>
<accession>A0A849KK28</accession>
<evidence type="ECO:0000313" key="2">
    <source>
        <dbReference type="EMBL" id="NNU44851.1"/>
    </source>
</evidence>
<dbReference type="InterPro" id="IPR005247">
    <property type="entry name" value="YbhB_YbcL/LppC-like"/>
</dbReference>
<reference evidence="2 3" key="1">
    <citation type="submission" date="2020-05" db="EMBL/GenBank/DDBJ databases">
        <authorList>
            <person name="Khan S.A."/>
            <person name="Jeon C.O."/>
            <person name="Chun B.H."/>
        </authorList>
    </citation>
    <scope>NUCLEOTIDE SEQUENCE [LARGE SCALE GENOMIC DNA]</scope>
    <source>
        <strain evidence="2 3">B156</strain>
    </source>
</reference>
<dbReference type="InterPro" id="IPR008914">
    <property type="entry name" value="PEBP"/>
</dbReference>
<keyword evidence="3" id="KW-1185">Reference proteome</keyword>
<proteinExistence type="predicted"/>
<dbReference type="InterPro" id="IPR036610">
    <property type="entry name" value="PEBP-like_sf"/>
</dbReference>
<evidence type="ECO:0000256" key="1">
    <source>
        <dbReference type="SAM" id="SignalP"/>
    </source>
</evidence>
<feature type="signal peptide" evidence="1">
    <location>
        <begin position="1"/>
        <end position="21"/>
    </location>
</feature>
<comment type="caution">
    <text evidence="2">The sequence shown here is derived from an EMBL/GenBank/DDBJ whole genome shotgun (WGS) entry which is preliminary data.</text>
</comment>
<feature type="chain" id="PRO_5032586098" evidence="1">
    <location>
        <begin position="22"/>
        <end position="188"/>
    </location>
</feature>